<dbReference type="Proteomes" id="UP000286208">
    <property type="component" value="Unassembled WGS sequence"/>
</dbReference>
<keyword evidence="3" id="KW-1185">Reference proteome</keyword>
<dbReference type="EMBL" id="RKLP01000007">
    <property type="protein sequence ID" value="RVW08830.1"/>
    <property type="molecule type" value="Genomic_DNA"/>
</dbReference>
<proteinExistence type="predicted"/>
<feature type="domain" description="Hemerythrin-like" evidence="1">
    <location>
        <begin position="22"/>
        <end position="150"/>
    </location>
</feature>
<evidence type="ECO:0000313" key="3">
    <source>
        <dbReference type="Proteomes" id="UP000286208"/>
    </source>
</evidence>
<name>A0A438BCU6_9NOCA</name>
<dbReference type="Pfam" id="PF01814">
    <property type="entry name" value="Hemerythrin"/>
    <property type="match status" value="1"/>
</dbReference>
<dbReference type="AlphaFoldDB" id="A0A438BCU6"/>
<dbReference type="CDD" id="cd12108">
    <property type="entry name" value="Hr-like"/>
    <property type="match status" value="1"/>
</dbReference>
<evidence type="ECO:0000259" key="1">
    <source>
        <dbReference type="Pfam" id="PF01814"/>
    </source>
</evidence>
<gene>
    <name evidence="2" type="ORF">EGT67_15060</name>
</gene>
<dbReference type="Gene3D" id="3.30.530.20">
    <property type="match status" value="1"/>
</dbReference>
<reference evidence="2 3" key="1">
    <citation type="submission" date="2018-11" db="EMBL/GenBank/DDBJ databases">
        <title>Rhodococcus spongicola sp. nov. and Rhodococcus xishaensis sp. nov. from marine sponges.</title>
        <authorList>
            <person name="Li L."/>
            <person name="Lin H.W."/>
        </authorList>
    </citation>
    <scope>NUCLEOTIDE SEQUENCE [LARGE SCALE GENOMIC DNA]</scope>
    <source>
        <strain evidence="2 3">CCTCC AB2014297</strain>
    </source>
</reference>
<dbReference type="InterPro" id="IPR012312">
    <property type="entry name" value="Hemerythrin-like"/>
</dbReference>
<dbReference type="InterPro" id="IPR023393">
    <property type="entry name" value="START-like_dom_sf"/>
</dbReference>
<evidence type="ECO:0000313" key="2">
    <source>
        <dbReference type="EMBL" id="RVW08830.1"/>
    </source>
</evidence>
<sequence>MTTMKARTDPEGPADTRVMGIVHTALRRDLARARDTLTRWPAPFDTQRIAISDHLEWMMRFLDHHHQSEDNHLYPIVRLRTRRDRQASALLDAMNADHQSIVPAMRHLEAVAGAYRRSADVRDDVVAAIDTLHGRLLPHLEREERQMMPIVSATVTEAEWQHWSHEFNIKPLGPVELFDEGLFIVDDAAPDDRRAVTEMVPAVPRWLMLHVMIKRYRRAAFRRWRSAEFSPLRSPLGGRHETTTTASPQAVWNVLADVTRVRDWSHECRTARWLDGASAAAVGVRFRGSSKSGFMRWSRACTFTEFDPPHEMAWVTHGGIYGDNTEWRFVLEPTDTGTRIVQSYRILSLPVWFDRVISLALPAHHDRGTALQGDLVRLARLAEREDTSRRGSTRA</sequence>
<dbReference type="Pfam" id="PF10604">
    <property type="entry name" value="Polyketide_cyc2"/>
    <property type="match status" value="1"/>
</dbReference>
<organism evidence="2 3">
    <name type="scientific">Prescottella agglutinans</name>
    <dbReference type="NCBI Taxonomy" id="1644129"/>
    <lineage>
        <taxon>Bacteria</taxon>
        <taxon>Bacillati</taxon>
        <taxon>Actinomycetota</taxon>
        <taxon>Actinomycetes</taxon>
        <taxon>Mycobacteriales</taxon>
        <taxon>Nocardiaceae</taxon>
        <taxon>Prescottella</taxon>
    </lineage>
</organism>
<dbReference type="CDD" id="cd07812">
    <property type="entry name" value="SRPBCC"/>
    <property type="match status" value="1"/>
</dbReference>
<comment type="caution">
    <text evidence="2">The sequence shown here is derived from an EMBL/GenBank/DDBJ whole genome shotgun (WGS) entry which is preliminary data.</text>
</comment>
<dbReference type="InterPro" id="IPR019587">
    <property type="entry name" value="Polyketide_cyclase/dehydratase"/>
</dbReference>
<dbReference type="Gene3D" id="1.20.120.520">
    <property type="entry name" value="nmb1532 protein domain like"/>
    <property type="match status" value="1"/>
</dbReference>
<accession>A0A438BCU6</accession>
<protein>
    <recommendedName>
        <fullName evidence="1">Hemerythrin-like domain-containing protein</fullName>
    </recommendedName>
</protein>
<dbReference type="SUPFAM" id="SSF55961">
    <property type="entry name" value="Bet v1-like"/>
    <property type="match status" value="1"/>
</dbReference>